<accession>A0A9P6DP34</accession>
<reference evidence="1" key="1">
    <citation type="journal article" date="2020" name="Nat. Commun.">
        <title>Large-scale genome sequencing of mycorrhizal fungi provides insights into the early evolution of symbiotic traits.</title>
        <authorList>
            <person name="Miyauchi S."/>
            <person name="Kiss E."/>
            <person name="Kuo A."/>
            <person name="Drula E."/>
            <person name="Kohler A."/>
            <person name="Sanchez-Garcia M."/>
            <person name="Morin E."/>
            <person name="Andreopoulos B."/>
            <person name="Barry K.W."/>
            <person name="Bonito G."/>
            <person name="Buee M."/>
            <person name="Carver A."/>
            <person name="Chen C."/>
            <person name="Cichocki N."/>
            <person name="Clum A."/>
            <person name="Culley D."/>
            <person name="Crous P.W."/>
            <person name="Fauchery L."/>
            <person name="Girlanda M."/>
            <person name="Hayes R.D."/>
            <person name="Keri Z."/>
            <person name="LaButti K."/>
            <person name="Lipzen A."/>
            <person name="Lombard V."/>
            <person name="Magnuson J."/>
            <person name="Maillard F."/>
            <person name="Murat C."/>
            <person name="Nolan M."/>
            <person name="Ohm R.A."/>
            <person name="Pangilinan J."/>
            <person name="Pereira M.F."/>
            <person name="Perotto S."/>
            <person name="Peter M."/>
            <person name="Pfister S."/>
            <person name="Riley R."/>
            <person name="Sitrit Y."/>
            <person name="Stielow J.B."/>
            <person name="Szollosi G."/>
            <person name="Zifcakova L."/>
            <person name="Stursova M."/>
            <person name="Spatafora J.W."/>
            <person name="Tedersoo L."/>
            <person name="Vaario L.M."/>
            <person name="Yamada A."/>
            <person name="Yan M."/>
            <person name="Wang P."/>
            <person name="Xu J."/>
            <person name="Bruns T."/>
            <person name="Baldrian P."/>
            <person name="Vilgalys R."/>
            <person name="Dunand C."/>
            <person name="Henrissat B."/>
            <person name="Grigoriev I.V."/>
            <person name="Hibbett D."/>
            <person name="Nagy L.G."/>
            <person name="Martin F.M."/>
        </authorList>
    </citation>
    <scope>NUCLEOTIDE SEQUENCE</scope>
    <source>
        <strain evidence="1">UP504</strain>
    </source>
</reference>
<evidence type="ECO:0000313" key="2">
    <source>
        <dbReference type="Proteomes" id="UP000886523"/>
    </source>
</evidence>
<dbReference type="OrthoDB" id="4476201at2759"/>
<comment type="caution">
    <text evidence="1">The sequence shown here is derived from an EMBL/GenBank/DDBJ whole genome shotgun (WGS) entry which is preliminary data.</text>
</comment>
<gene>
    <name evidence="1" type="ORF">BS47DRAFT_216154</name>
</gene>
<name>A0A9P6DP34_9AGAM</name>
<dbReference type="EMBL" id="MU129055">
    <property type="protein sequence ID" value="KAF9508597.1"/>
    <property type="molecule type" value="Genomic_DNA"/>
</dbReference>
<keyword evidence="2" id="KW-1185">Reference proteome</keyword>
<sequence>MSGTARLTRNNGPKPLARQKLVFLFLDEEILAKPGYKQEFKCVFPAFEVFGISFSIIRLFPAIASALIHAVPWALSPFPTLAFLFFISRHPGMEGPVLWFGVGSSPHYSYCALASVWPSWQLQTPTSALFFFEPICPPLHDRRMCPRGLSDMRIPSDPYPGSPQLIGVQHCELWRRL</sequence>
<protein>
    <submittedName>
        <fullName evidence="1">Uncharacterized protein</fullName>
    </submittedName>
</protein>
<organism evidence="1 2">
    <name type="scientific">Hydnum rufescens UP504</name>
    <dbReference type="NCBI Taxonomy" id="1448309"/>
    <lineage>
        <taxon>Eukaryota</taxon>
        <taxon>Fungi</taxon>
        <taxon>Dikarya</taxon>
        <taxon>Basidiomycota</taxon>
        <taxon>Agaricomycotina</taxon>
        <taxon>Agaricomycetes</taxon>
        <taxon>Cantharellales</taxon>
        <taxon>Hydnaceae</taxon>
        <taxon>Hydnum</taxon>
    </lineage>
</organism>
<dbReference type="Proteomes" id="UP000886523">
    <property type="component" value="Unassembled WGS sequence"/>
</dbReference>
<evidence type="ECO:0000313" key="1">
    <source>
        <dbReference type="EMBL" id="KAF9508597.1"/>
    </source>
</evidence>
<proteinExistence type="predicted"/>
<dbReference type="AlphaFoldDB" id="A0A9P6DP34"/>